<gene>
    <name evidence="3" type="ORF">CLUG_00376</name>
</gene>
<evidence type="ECO:0000256" key="1">
    <source>
        <dbReference type="SAM" id="MobiDB-lite"/>
    </source>
</evidence>
<feature type="region of interest" description="Disordered" evidence="1">
    <location>
        <begin position="87"/>
        <end position="124"/>
    </location>
</feature>
<dbReference type="Proteomes" id="UP000007703">
    <property type="component" value="Unassembled WGS sequence"/>
</dbReference>
<sequence>MCKVSELICSLVGFHLSDLLFCLGFHPAFSQSFSLWSSFGVQNKVPPSETGRVRADKEMVVLIVVISTGPERKEVVQRPREFVTRVGIDSSEQSQADPKRNGEQVQVSGEVAPNQGNSNGSHAQKCNFDRMSILSRQAKWGSIAVVSLVNVLVKDSVVQAPVEPVMPSVFQHKEKPQSEQDFRPRRERNQERHADLFTERVEKPDGEGLHQEMRCQDRFKTLPLLGVARQLRLSDLVLAEVWDTIDNGPGQTSAKVHDLVHQEEEQSSGQNIIVHPIVVGGPEFLDWVQTADVTEVSVRLGKRRCVRKPTIVVIDSAYHAFVERRK</sequence>
<keyword evidence="2" id="KW-0732">Signal</keyword>
<dbReference type="KEGG" id="clu:CLUG_00376"/>
<feature type="signal peptide" evidence="2">
    <location>
        <begin position="1"/>
        <end position="30"/>
    </location>
</feature>
<organism evidence="3 4">
    <name type="scientific">Clavispora lusitaniae (strain ATCC 42720)</name>
    <name type="common">Yeast</name>
    <name type="synonym">Candida lusitaniae</name>
    <dbReference type="NCBI Taxonomy" id="306902"/>
    <lineage>
        <taxon>Eukaryota</taxon>
        <taxon>Fungi</taxon>
        <taxon>Dikarya</taxon>
        <taxon>Ascomycota</taxon>
        <taxon>Saccharomycotina</taxon>
        <taxon>Pichiomycetes</taxon>
        <taxon>Metschnikowiaceae</taxon>
        <taxon>Clavispora</taxon>
    </lineage>
</organism>
<name>C4XWQ3_CLAL4</name>
<reference evidence="3 4" key="1">
    <citation type="journal article" date="2009" name="Nature">
        <title>Evolution of pathogenicity and sexual reproduction in eight Candida genomes.</title>
        <authorList>
            <person name="Butler G."/>
            <person name="Rasmussen M.D."/>
            <person name="Lin M.F."/>
            <person name="Santos M.A."/>
            <person name="Sakthikumar S."/>
            <person name="Munro C.A."/>
            <person name="Rheinbay E."/>
            <person name="Grabherr M."/>
            <person name="Forche A."/>
            <person name="Reedy J.L."/>
            <person name="Agrafioti I."/>
            <person name="Arnaud M.B."/>
            <person name="Bates S."/>
            <person name="Brown A.J."/>
            <person name="Brunke S."/>
            <person name="Costanzo M.C."/>
            <person name="Fitzpatrick D.A."/>
            <person name="de Groot P.W."/>
            <person name="Harris D."/>
            <person name="Hoyer L.L."/>
            <person name="Hube B."/>
            <person name="Klis F.M."/>
            <person name="Kodira C."/>
            <person name="Lennard N."/>
            <person name="Logue M.E."/>
            <person name="Martin R."/>
            <person name="Neiman A.M."/>
            <person name="Nikolaou E."/>
            <person name="Quail M.A."/>
            <person name="Quinn J."/>
            <person name="Santos M.C."/>
            <person name="Schmitzberger F.F."/>
            <person name="Sherlock G."/>
            <person name="Shah P."/>
            <person name="Silverstein K.A."/>
            <person name="Skrzypek M.S."/>
            <person name="Soll D."/>
            <person name="Staggs R."/>
            <person name="Stansfield I."/>
            <person name="Stumpf M.P."/>
            <person name="Sudbery P.E."/>
            <person name="Srikantha T."/>
            <person name="Zeng Q."/>
            <person name="Berman J."/>
            <person name="Berriman M."/>
            <person name="Heitman J."/>
            <person name="Gow N.A."/>
            <person name="Lorenz M.C."/>
            <person name="Birren B.W."/>
            <person name="Kellis M."/>
            <person name="Cuomo C.A."/>
        </authorList>
    </citation>
    <scope>NUCLEOTIDE SEQUENCE [LARGE SCALE GENOMIC DNA]</scope>
    <source>
        <strain evidence="3 4">ATCC 42720</strain>
    </source>
</reference>
<dbReference type="InParanoid" id="C4XWQ3"/>
<dbReference type="EMBL" id="CH408076">
    <property type="protein sequence ID" value="EEQ36253.1"/>
    <property type="molecule type" value="Genomic_DNA"/>
</dbReference>
<evidence type="ECO:0000313" key="3">
    <source>
        <dbReference type="EMBL" id="EEQ36253.1"/>
    </source>
</evidence>
<dbReference type="HOGENOM" id="CLU_852591_0_0_1"/>
<feature type="chain" id="PRO_5002946333" evidence="2">
    <location>
        <begin position="31"/>
        <end position="326"/>
    </location>
</feature>
<proteinExistence type="predicted"/>
<accession>C4XWQ3</accession>
<dbReference type="VEuPathDB" id="FungiDB:CLUG_00376"/>
<feature type="compositionally biased region" description="Polar residues" evidence="1">
    <location>
        <begin position="114"/>
        <end position="124"/>
    </location>
</feature>
<evidence type="ECO:0000256" key="2">
    <source>
        <dbReference type="SAM" id="SignalP"/>
    </source>
</evidence>
<evidence type="ECO:0000313" key="4">
    <source>
        <dbReference type="Proteomes" id="UP000007703"/>
    </source>
</evidence>
<protein>
    <submittedName>
        <fullName evidence="3">Uncharacterized protein</fullName>
    </submittedName>
</protein>
<dbReference type="AlphaFoldDB" id="C4XWQ3"/>
<feature type="region of interest" description="Disordered" evidence="1">
    <location>
        <begin position="171"/>
        <end position="192"/>
    </location>
</feature>